<dbReference type="RefSeq" id="WP_275568424.1">
    <property type="nucleotide sequence ID" value="NZ_JARGYC010000046.1"/>
</dbReference>
<feature type="signal peptide" evidence="1">
    <location>
        <begin position="1"/>
        <end position="20"/>
    </location>
</feature>
<keyword evidence="1" id="KW-0732">Signal</keyword>
<proteinExistence type="predicted"/>
<feature type="chain" id="PRO_5042291548" evidence="1">
    <location>
        <begin position="21"/>
        <end position="179"/>
    </location>
</feature>
<reference evidence="2" key="1">
    <citation type="submission" date="2023-03" db="EMBL/GenBank/DDBJ databases">
        <title>Multiphase analysis and comparison of six strains from genera Psychromarinibacter, Lutimaribacter, and Maritimibacter, including a novel species: Psychromarinibacter sediminicola sp. nov.</title>
        <authorList>
            <person name="Wang Y.-H."/>
            <person name="Ye M.-Q."/>
            <person name="Du Z.-J."/>
        </authorList>
    </citation>
    <scope>NUCLEOTIDE SEQUENCE</scope>
    <source>
        <strain evidence="2">C21-152</strain>
    </source>
</reference>
<dbReference type="Proteomes" id="UP001220964">
    <property type="component" value="Unassembled WGS sequence"/>
</dbReference>
<protein>
    <submittedName>
        <fullName evidence="2">Uncharacterized protein</fullName>
    </submittedName>
</protein>
<evidence type="ECO:0000313" key="3">
    <source>
        <dbReference type="Proteomes" id="UP001220964"/>
    </source>
</evidence>
<organism evidence="2 3">
    <name type="scientific">Psychromarinibacter sediminicola</name>
    <dbReference type="NCBI Taxonomy" id="3033385"/>
    <lineage>
        <taxon>Bacteria</taxon>
        <taxon>Pseudomonadati</taxon>
        <taxon>Pseudomonadota</taxon>
        <taxon>Alphaproteobacteria</taxon>
        <taxon>Rhodobacterales</taxon>
        <taxon>Paracoccaceae</taxon>
        <taxon>Psychromarinibacter</taxon>
    </lineage>
</organism>
<evidence type="ECO:0000313" key="2">
    <source>
        <dbReference type="EMBL" id="MDF0602293.1"/>
    </source>
</evidence>
<dbReference type="AlphaFoldDB" id="A0AAE3NRQ4"/>
<dbReference type="EMBL" id="JARGYC010000046">
    <property type="protein sequence ID" value="MDF0602293.1"/>
    <property type="molecule type" value="Genomic_DNA"/>
</dbReference>
<evidence type="ECO:0000256" key="1">
    <source>
        <dbReference type="SAM" id="SignalP"/>
    </source>
</evidence>
<accession>A0AAE3NRQ4</accession>
<name>A0AAE3NRQ4_9RHOB</name>
<keyword evidence="3" id="KW-1185">Reference proteome</keyword>
<comment type="caution">
    <text evidence="2">The sequence shown here is derived from an EMBL/GenBank/DDBJ whole genome shotgun (WGS) entry which is preliminary data.</text>
</comment>
<gene>
    <name evidence="2" type="ORF">P1J78_16250</name>
</gene>
<sequence>MKALLSALCAIAALTAPANAQDAARAGQTLDTAHEDVALGLRLCLGGGSDMEAWAQTFYDAGFTGEVERSAVNSDTTHRLRAPSGAAEVELYYGEMPEYCAVTSGHMGVAAAAGVLDRVMPTLRPGYARKVTTGPDGTRCVRYEDPTSPIGHVVGVLPGGDSNECTENGTSRIYSSYRV</sequence>